<evidence type="ECO:0008006" key="2">
    <source>
        <dbReference type="Google" id="ProtNLM"/>
    </source>
</evidence>
<organism evidence="1">
    <name type="scientific">Dichomitus squalens</name>
    <dbReference type="NCBI Taxonomy" id="114155"/>
    <lineage>
        <taxon>Eukaryota</taxon>
        <taxon>Fungi</taxon>
        <taxon>Dikarya</taxon>
        <taxon>Basidiomycota</taxon>
        <taxon>Agaricomycotina</taxon>
        <taxon>Agaricomycetes</taxon>
        <taxon>Polyporales</taxon>
        <taxon>Polyporaceae</taxon>
        <taxon>Dichomitus</taxon>
    </lineage>
</organism>
<protein>
    <recommendedName>
        <fullName evidence="2">F-box domain-containing protein</fullName>
    </recommendedName>
</protein>
<dbReference type="EMBL" id="ML143586">
    <property type="protein sequence ID" value="TBU21674.1"/>
    <property type="molecule type" value="Genomic_DNA"/>
</dbReference>
<gene>
    <name evidence="1" type="ORF">BD311DRAFT_677841</name>
</gene>
<reference evidence="1" key="1">
    <citation type="submission" date="2019-01" db="EMBL/GenBank/DDBJ databases">
        <title>Draft genome sequences of three monokaryotic isolates of the white-rot basidiomycete fungus Dichomitus squalens.</title>
        <authorList>
            <consortium name="DOE Joint Genome Institute"/>
            <person name="Lopez S.C."/>
            <person name="Andreopoulos B."/>
            <person name="Pangilinan J."/>
            <person name="Lipzen A."/>
            <person name="Riley R."/>
            <person name="Ahrendt S."/>
            <person name="Ng V."/>
            <person name="Barry K."/>
            <person name="Daum C."/>
            <person name="Grigoriev I.V."/>
            <person name="Hilden K.S."/>
            <person name="Makela M.R."/>
            <person name="de Vries R.P."/>
        </authorList>
    </citation>
    <scope>NUCLEOTIDE SEQUENCE [LARGE SCALE GENOMIC DNA]</scope>
    <source>
        <strain evidence="1">OM18370.1</strain>
    </source>
</reference>
<proteinExistence type="predicted"/>
<dbReference type="AlphaFoldDB" id="A0A4Q9M463"/>
<evidence type="ECO:0000313" key="1">
    <source>
        <dbReference type="EMBL" id="TBU21674.1"/>
    </source>
</evidence>
<name>A0A4Q9M463_9APHY</name>
<dbReference type="InterPro" id="IPR032675">
    <property type="entry name" value="LRR_dom_sf"/>
</dbReference>
<dbReference type="SUPFAM" id="SSF52047">
    <property type="entry name" value="RNI-like"/>
    <property type="match status" value="1"/>
</dbReference>
<dbReference type="Proteomes" id="UP000292957">
    <property type="component" value="Unassembled WGS sequence"/>
</dbReference>
<sequence>MALSFRRAIAASGNSTTNPCPRLYEDIFTSVFDQFDTTRPIDRVSCAQCALVCRVWAEPASKTLWRSLWGSLLPLYAILLPVPDAVRRWHIGSFHGSQGPLSYIEYIHKVLDERPFDDSAIWTSFLRCASRIRHILDWDPGFDLRVLRVLCDRNEGKTILPSLQSLSWADDPGCRSDEALPLLAPPSLRHMIYRIDPVTPIGFVGTTLTNVLSKAPYLSSLTILVDERLSQRLSLLPFLSHFQQLRRLALSGWQVTPSSFTDFSSSLTLEHLDCHLEGSEEHQNIEPSLEVPNLVLLKLTGARGAMQGFLHCLRAPRVRELDLTVWEPDPEHGHADLCGQIAGAQLSRSLQRLILRFRGPLDNAAAQGHLSDSSQTSLADIVRPLLSLKSLRHFTLHYLWKDTALTDATMTLMAEAWPGIEELMLSMRETAPARSPRPTPLSLSKLSQLCPNLRVLSIPIDLEHADAGACTPAPNDCETTPGRSRPHPLKKLDILGQRCLTTPEAELMRFAQFLHRLFPCLVPRSPVAYALMVDRWEIVWDEFRSLSAMASERGEVDG</sequence>
<dbReference type="Gene3D" id="3.80.10.10">
    <property type="entry name" value="Ribonuclease Inhibitor"/>
    <property type="match status" value="1"/>
</dbReference>
<accession>A0A4Q9M463</accession>
<dbReference type="OrthoDB" id="2743315at2759"/>